<dbReference type="Pfam" id="PF00001">
    <property type="entry name" value="7tm_1"/>
    <property type="match status" value="1"/>
</dbReference>
<dbReference type="InterPro" id="IPR017452">
    <property type="entry name" value="GPCR_Rhodpsn_7TM"/>
</dbReference>
<dbReference type="OrthoDB" id="5975505at2759"/>
<evidence type="ECO:0000256" key="1">
    <source>
        <dbReference type="ARBA" id="ARBA00004141"/>
    </source>
</evidence>
<feature type="transmembrane region" description="Helical" evidence="9">
    <location>
        <begin position="165"/>
        <end position="189"/>
    </location>
</feature>
<gene>
    <name evidence="11" type="ORF">OESDEN_00740</name>
</gene>
<evidence type="ECO:0000256" key="2">
    <source>
        <dbReference type="ARBA" id="ARBA00022692"/>
    </source>
</evidence>
<evidence type="ECO:0000256" key="6">
    <source>
        <dbReference type="ARBA" id="ARBA00023170"/>
    </source>
</evidence>
<dbReference type="Gene3D" id="1.20.1070.10">
    <property type="entry name" value="Rhodopsin 7-helix transmembrane proteins"/>
    <property type="match status" value="1"/>
</dbReference>
<feature type="transmembrane region" description="Helical" evidence="9">
    <location>
        <begin position="210"/>
        <end position="232"/>
    </location>
</feature>
<dbReference type="Proteomes" id="UP000053660">
    <property type="component" value="Unassembled WGS sequence"/>
</dbReference>
<keyword evidence="5 9" id="KW-0472">Membrane</keyword>
<keyword evidence="6 8" id="KW-0675">Receptor</keyword>
<evidence type="ECO:0000256" key="5">
    <source>
        <dbReference type="ARBA" id="ARBA00023136"/>
    </source>
</evidence>
<sequence>MRADVELEVDVLAVLSSRNIFVVLAVVSQSQLRSTTDYLISSLAMADLLIIIFCLPTTLLNNILTEWQLGALFCKLSTWMNATTSCASIYTLVAVTADRYLAICHTLKYTLWEAGYTLYVIAGIWLVSGSLATPNLYGFDAVYFDYGNLTLCVCASRTNEKLQFVVVNLILAFIVPFLLISVSYTKIFYTVSNHRSLAVDAHIRDERIKLRVATMMLTVIVVFALCWLPLYVTNATIPELNTLSRFNSASKDHKTTAKGTAQFVQEIHSNEFYYFLPPEVSNIGKDIQ</sequence>
<evidence type="ECO:0000313" key="11">
    <source>
        <dbReference type="EMBL" id="KHJ99276.1"/>
    </source>
</evidence>
<protein>
    <submittedName>
        <fullName evidence="11">7 transmembrane receptor</fullName>
    </submittedName>
</protein>
<dbReference type="SUPFAM" id="SSF81321">
    <property type="entry name" value="Family A G protein-coupled receptor-like"/>
    <property type="match status" value="1"/>
</dbReference>
<dbReference type="GO" id="GO:0005886">
    <property type="term" value="C:plasma membrane"/>
    <property type="evidence" value="ECO:0007669"/>
    <property type="project" value="TreeGrafter"/>
</dbReference>
<dbReference type="PRINTS" id="PR00237">
    <property type="entry name" value="GPCRRHODOPSN"/>
</dbReference>
<reference evidence="11 12" key="1">
    <citation type="submission" date="2014-03" db="EMBL/GenBank/DDBJ databases">
        <title>Draft genome of the hookworm Oesophagostomum dentatum.</title>
        <authorList>
            <person name="Mitreva M."/>
        </authorList>
    </citation>
    <scope>NUCLEOTIDE SEQUENCE [LARGE SCALE GENOMIC DNA]</scope>
    <source>
        <strain evidence="11 12">OD-Hann</strain>
    </source>
</reference>
<dbReference type="PROSITE" id="PS00237">
    <property type="entry name" value="G_PROTEIN_RECEP_F1_1"/>
    <property type="match status" value="1"/>
</dbReference>
<keyword evidence="2 8" id="KW-0812">Transmembrane</keyword>
<keyword evidence="12" id="KW-1185">Reference proteome</keyword>
<dbReference type="PROSITE" id="PS50262">
    <property type="entry name" value="G_PROTEIN_RECEP_F1_2"/>
    <property type="match status" value="1"/>
</dbReference>
<evidence type="ECO:0000256" key="9">
    <source>
        <dbReference type="SAM" id="Phobius"/>
    </source>
</evidence>
<name>A0A0B1TT29_OESDE</name>
<feature type="domain" description="G-protein coupled receptors family 1 profile" evidence="10">
    <location>
        <begin position="18"/>
        <end position="232"/>
    </location>
</feature>
<organism evidence="11 12">
    <name type="scientific">Oesophagostomum dentatum</name>
    <name type="common">Nodular worm</name>
    <dbReference type="NCBI Taxonomy" id="61180"/>
    <lineage>
        <taxon>Eukaryota</taxon>
        <taxon>Metazoa</taxon>
        <taxon>Ecdysozoa</taxon>
        <taxon>Nematoda</taxon>
        <taxon>Chromadorea</taxon>
        <taxon>Rhabditida</taxon>
        <taxon>Rhabditina</taxon>
        <taxon>Rhabditomorpha</taxon>
        <taxon>Strongyloidea</taxon>
        <taxon>Strongylidae</taxon>
        <taxon>Oesophagostomum</taxon>
    </lineage>
</organism>
<evidence type="ECO:0000259" key="10">
    <source>
        <dbReference type="PROSITE" id="PS50262"/>
    </source>
</evidence>
<evidence type="ECO:0000256" key="7">
    <source>
        <dbReference type="ARBA" id="ARBA00023224"/>
    </source>
</evidence>
<dbReference type="EMBL" id="KN549229">
    <property type="protein sequence ID" value="KHJ99276.1"/>
    <property type="molecule type" value="Genomic_DNA"/>
</dbReference>
<dbReference type="PANTHER" id="PTHR45695">
    <property type="entry name" value="LEUCOKININ RECEPTOR-RELATED"/>
    <property type="match status" value="1"/>
</dbReference>
<keyword evidence="4 8" id="KW-0297">G-protein coupled receptor</keyword>
<keyword evidence="3 9" id="KW-1133">Transmembrane helix</keyword>
<evidence type="ECO:0000313" key="12">
    <source>
        <dbReference type="Proteomes" id="UP000053660"/>
    </source>
</evidence>
<accession>A0A0B1TT29</accession>
<dbReference type="PANTHER" id="PTHR45695:SF15">
    <property type="entry name" value="OPSIN RH2"/>
    <property type="match status" value="1"/>
</dbReference>
<evidence type="ECO:0000256" key="8">
    <source>
        <dbReference type="RuleBase" id="RU000688"/>
    </source>
</evidence>
<evidence type="ECO:0000256" key="3">
    <source>
        <dbReference type="ARBA" id="ARBA00022989"/>
    </source>
</evidence>
<dbReference type="GO" id="GO:0004930">
    <property type="term" value="F:G protein-coupled receptor activity"/>
    <property type="evidence" value="ECO:0007669"/>
    <property type="project" value="UniProtKB-KW"/>
</dbReference>
<keyword evidence="7 8" id="KW-0807">Transducer</keyword>
<proteinExistence type="inferred from homology"/>
<evidence type="ECO:0000256" key="4">
    <source>
        <dbReference type="ARBA" id="ARBA00023040"/>
    </source>
</evidence>
<feature type="transmembrane region" description="Helical" evidence="9">
    <location>
        <begin position="38"/>
        <end position="59"/>
    </location>
</feature>
<dbReference type="AlphaFoldDB" id="A0A0B1TT29"/>
<feature type="transmembrane region" description="Helical" evidence="9">
    <location>
        <begin position="109"/>
        <end position="127"/>
    </location>
</feature>
<feature type="transmembrane region" description="Helical" evidence="9">
    <location>
        <begin position="79"/>
        <end position="97"/>
    </location>
</feature>
<comment type="subcellular location">
    <subcellularLocation>
        <location evidence="1">Membrane</location>
        <topology evidence="1">Multi-pass membrane protein</topology>
    </subcellularLocation>
</comment>
<dbReference type="InterPro" id="IPR000276">
    <property type="entry name" value="GPCR_Rhodpsn"/>
</dbReference>
<comment type="similarity">
    <text evidence="8">Belongs to the G-protein coupled receptor 1 family.</text>
</comment>